<organism evidence="4 5">
    <name type="scientific">Fructobacillus apis</name>
    <dbReference type="NCBI Taxonomy" id="2935017"/>
    <lineage>
        <taxon>Bacteria</taxon>
        <taxon>Bacillati</taxon>
        <taxon>Bacillota</taxon>
        <taxon>Bacilli</taxon>
        <taxon>Lactobacillales</taxon>
        <taxon>Lactobacillaceae</taxon>
        <taxon>Fructobacillus</taxon>
    </lineage>
</organism>
<dbReference type="InterPro" id="IPR003768">
    <property type="entry name" value="ScpA"/>
</dbReference>
<evidence type="ECO:0000256" key="3">
    <source>
        <dbReference type="HAMAP-Rule" id="MF_01805"/>
    </source>
</evidence>
<evidence type="ECO:0000256" key="2">
    <source>
        <dbReference type="ARBA" id="ARBA00044777"/>
    </source>
</evidence>
<dbReference type="Gene3D" id="1.10.10.580">
    <property type="entry name" value="Structural maintenance of chromosome 1. Chain E"/>
    <property type="match status" value="1"/>
</dbReference>
<keyword evidence="3" id="KW-0132">Cell division</keyword>
<dbReference type="RefSeq" id="WP_252443344.1">
    <property type="nucleotide sequence ID" value="NZ_JAMWYK010000004.1"/>
</dbReference>
<dbReference type="EMBL" id="JAMWYK010000004">
    <property type="protein sequence ID" value="MCO0832309.1"/>
    <property type="molecule type" value="Genomic_DNA"/>
</dbReference>
<proteinExistence type="inferred from homology"/>
<sequence>MISGESTISNTDLTIKITDFEGPLDLLLHLIKKHEMDILALPIAEVTEQYLSFIKEQQAMQLDVAAEYLVMAAKLIRIKSNDLLPQPEIEEELDDEEGLDPKEELINRLLVYQRFQQATEFFDDRQEVGMQSFGRPALVDETPDDEKRLVLAPGLSLVDLQLAFDNVVARQKDLVPKTRQVHSESYTIGDGIKAIKSKLAVLPRESSLTFTELFDGVFGAERLVMTFLGLLEMAKSKELSIWQASLTDEILIKAVNHEDDFAN</sequence>
<evidence type="ECO:0000256" key="1">
    <source>
        <dbReference type="ARBA" id="ARBA00022829"/>
    </source>
</evidence>
<comment type="caution">
    <text evidence="4">The sequence shown here is derived from an EMBL/GenBank/DDBJ whole genome shotgun (WGS) entry which is preliminary data.</text>
</comment>
<dbReference type="Pfam" id="PF02616">
    <property type="entry name" value="SMC_ScpA"/>
    <property type="match status" value="1"/>
</dbReference>
<dbReference type="InterPro" id="IPR023093">
    <property type="entry name" value="ScpA-like_C"/>
</dbReference>
<evidence type="ECO:0000313" key="5">
    <source>
        <dbReference type="Proteomes" id="UP001523234"/>
    </source>
</evidence>
<keyword evidence="3" id="KW-0131">Cell cycle</keyword>
<protein>
    <recommendedName>
        <fullName evidence="2 3">Segregation and condensation protein A</fullName>
    </recommendedName>
</protein>
<comment type="function">
    <text evidence="3">Participates in chromosomal partition during cell division. May act via the formation of a condensin-like complex containing Smc and ScpB that pull DNA away from mid-cell into both cell halves.</text>
</comment>
<comment type="subcellular location">
    <subcellularLocation>
        <location evidence="3">Cytoplasm</location>
    </subcellularLocation>
    <text evidence="3">Associated with two foci at the outer edges of the nucleoid region in young cells, and at four foci within both cell halves in older cells.</text>
</comment>
<comment type="subunit">
    <text evidence="3">Component of a cohesin-like complex composed of ScpA, ScpB and the Smc homodimer, in which ScpA and ScpB bind to the head domain of Smc. The presence of the three proteins is required for the association of the complex with DNA.</text>
</comment>
<keyword evidence="1 3" id="KW-0159">Chromosome partition</keyword>
<evidence type="ECO:0000313" key="4">
    <source>
        <dbReference type="EMBL" id="MCO0832309.1"/>
    </source>
</evidence>
<keyword evidence="5" id="KW-1185">Reference proteome</keyword>
<dbReference type="Gene3D" id="6.10.250.2410">
    <property type="match status" value="1"/>
</dbReference>
<dbReference type="HAMAP" id="MF_01805">
    <property type="entry name" value="ScpA"/>
    <property type="match status" value="1"/>
</dbReference>
<reference evidence="4 5" key="1">
    <citation type="submission" date="2022-06" db="EMBL/GenBank/DDBJ databases">
        <title>Fructobacillus taiwanensis sp. nov., isolated from the honeybee.</title>
        <authorList>
            <person name="Chen Y.-S."/>
            <person name="Wang L.-T."/>
            <person name="Lee Y.-S."/>
            <person name="Chang Y.-C."/>
            <person name="Wu H.-C."/>
            <person name="Liao C.-Y."/>
            <person name="Chen W.-H."/>
            <person name="Deng J.-N."/>
            <person name="Wang Y.-H."/>
        </authorList>
    </citation>
    <scope>NUCLEOTIDE SEQUENCE [LARGE SCALE GENOMIC DNA]</scope>
    <source>
        <strain evidence="4 5">W13</strain>
    </source>
</reference>
<gene>
    <name evidence="3" type="primary">scpA</name>
    <name evidence="4" type="ORF">NFX39_04290</name>
</gene>
<name>A0ABT0ZQP1_9LACO</name>
<comment type="similarity">
    <text evidence="3">Belongs to the ScpA family.</text>
</comment>
<accession>A0ABT0ZQP1</accession>
<dbReference type="Proteomes" id="UP001523234">
    <property type="component" value="Unassembled WGS sequence"/>
</dbReference>
<dbReference type="PANTHER" id="PTHR33969:SF2">
    <property type="entry name" value="SEGREGATION AND CONDENSATION PROTEIN A"/>
    <property type="match status" value="1"/>
</dbReference>
<keyword evidence="3" id="KW-0963">Cytoplasm</keyword>
<dbReference type="PANTHER" id="PTHR33969">
    <property type="entry name" value="SEGREGATION AND CONDENSATION PROTEIN A"/>
    <property type="match status" value="1"/>
</dbReference>